<comment type="caution">
    <text evidence="2">The sequence shown here is derived from an EMBL/GenBank/DDBJ whole genome shotgun (WGS) entry which is preliminary data.</text>
</comment>
<proteinExistence type="predicted"/>
<protein>
    <submittedName>
        <fullName evidence="2">Uncharacterized protein</fullName>
    </submittedName>
</protein>
<keyword evidence="3" id="KW-1185">Reference proteome</keyword>
<reference evidence="2" key="1">
    <citation type="journal article" date="2023" name="G3 (Bethesda)">
        <title>A reference genome for the long-term kleptoplast-retaining sea slug Elysia crispata morphotype clarki.</title>
        <authorList>
            <person name="Eastman K.E."/>
            <person name="Pendleton A.L."/>
            <person name="Shaikh M.A."/>
            <person name="Suttiyut T."/>
            <person name="Ogas R."/>
            <person name="Tomko P."/>
            <person name="Gavelis G."/>
            <person name="Widhalm J.R."/>
            <person name="Wisecaver J.H."/>
        </authorList>
    </citation>
    <scope>NUCLEOTIDE SEQUENCE</scope>
    <source>
        <strain evidence="2">ECLA1</strain>
    </source>
</reference>
<evidence type="ECO:0000313" key="2">
    <source>
        <dbReference type="EMBL" id="KAK3802597.1"/>
    </source>
</evidence>
<evidence type="ECO:0000256" key="1">
    <source>
        <dbReference type="SAM" id="MobiDB-lite"/>
    </source>
</evidence>
<sequence>MFSPVSSARGVSRRCLVQSRPPERFKERRSVSSARAFPRRSLVQSRPPERAFQGEMFSPVSSARAFHEMLQSSSVRQHARRRCLVQSRPPERFKEMFSPVSSARAFQGDV</sequence>
<gene>
    <name evidence="2" type="ORF">RRG08_041453</name>
</gene>
<dbReference type="AlphaFoldDB" id="A0AAE1BAJ8"/>
<name>A0AAE1BAJ8_9GAST</name>
<feature type="compositionally biased region" description="Basic and acidic residues" evidence="1">
    <location>
        <begin position="21"/>
        <end position="30"/>
    </location>
</feature>
<accession>A0AAE1BAJ8</accession>
<dbReference type="EMBL" id="JAWDGP010000222">
    <property type="protein sequence ID" value="KAK3802597.1"/>
    <property type="molecule type" value="Genomic_DNA"/>
</dbReference>
<feature type="region of interest" description="Disordered" evidence="1">
    <location>
        <begin position="19"/>
        <end position="50"/>
    </location>
</feature>
<dbReference type="Proteomes" id="UP001283361">
    <property type="component" value="Unassembled WGS sequence"/>
</dbReference>
<evidence type="ECO:0000313" key="3">
    <source>
        <dbReference type="Proteomes" id="UP001283361"/>
    </source>
</evidence>
<organism evidence="2 3">
    <name type="scientific">Elysia crispata</name>
    <name type="common">lettuce slug</name>
    <dbReference type="NCBI Taxonomy" id="231223"/>
    <lineage>
        <taxon>Eukaryota</taxon>
        <taxon>Metazoa</taxon>
        <taxon>Spiralia</taxon>
        <taxon>Lophotrochozoa</taxon>
        <taxon>Mollusca</taxon>
        <taxon>Gastropoda</taxon>
        <taxon>Heterobranchia</taxon>
        <taxon>Euthyneura</taxon>
        <taxon>Panpulmonata</taxon>
        <taxon>Sacoglossa</taxon>
        <taxon>Placobranchoidea</taxon>
        <taxon>Plakobranchidae</taxon>
        <taxon>Elysia</taxon>
    </lineage>
</organism>